<dbReference type="RefSeq" id="WP_369174885.1">
    <property type="nucleotide sequence ID" value="NZ_CP163439.1"/>
</dbReference>
<organism evidence="1">
    <name type="scientific">Streptomyces sp. R28</name>
    <dbReference type="NCBI Taxonomy" id="3238628"/>
    <lineage>
        <taxon>Bacteria</taxon>
        <taxon>Bacillati</taxon>
        <taxon>Actinomycetota</taxon>
        <taxon>Actinomycetes</taxon>
        <taxon>Kitasatosporales</taxon>
        <taxon>Streptomycetaceae</taxon>
        <taxon>Streptomyces</taxon>
    </lineage>
</organism>
<name>A0AB39QC15_9ACTN</name>
<sequence>MFQETKGVVAAGKSVAAAGTTSAAATPAITTTAEINRRNKSPLISRIQQIGNNR</sequence>
<reference evidence="1" key="1">
    <citation type="submission" date="2024-07" db="EMBL/GenBank/DDBJ databases">
        <authorList>
            <person name="Yu S.T."/>
        </authorList>
    </citation>
    <scope>NUCLEOTIDE SEQUENCE</scope>
    <source>
        <strain evidence="1">R28</strain>
    </source>
</reference>
<protein>
    <submittedName>
        <fullName evidence="1">Uncharacterized protein</fullName>
    </submittedName>
</protein>
<dbReference type="EMBL" id="CP163439">
    <property type="protein sequence ID" value="XDQ40179.1"/>
    <property type="molecule type" value="Genomic_DNA"/>
</dbReference>
<gene>
    <name evidence="1" type="ORF">AB5J49_46395</name>
</gene>
<proteinExistence type="predicted"/>
<evidence type="ECO:0000313" key="1">
    <source>
        <dbReference type="EMBL" id="XDQ40179.1"/>
    </source>
</evidence>
<dbReference type="AlphaFoldDB" id="A0AB39QC15"/>
<accession>A0AB39QC15</accession>